<sequence>MTGKQFTAYLNDERCVEDETFAAIQFSVASELGEYLHGCYKISRTLANAYAQVALAGVHLLIRVSDEQLVTLSVKDQTTVKLPLRHDVLHPSGLTFKQRLEADAAERDIAEFAAMRRASVGARKRA</sequence>
<dbReference type="Proteomes" id="UP000197208">
    <property type="component" value="Unassembled WGS sequence"/>
</dbReference>
<evidence type="ECO:0000313" key="1">
    <source>
        <dbReference type="EMBL" id="OWL96550.1"/>
    </source>
</evidence>
<name>A0A2D0A802_9DEIO</name>
<proteinExistence type="predicted"/>
<keyword evidence="2" id="KW-1185">Reference proteome</keyword>
<comment type="caution">
    <text evidence="1">The sequence shown here is derived from an EMBL/GenBank/DDBJ whole genome shotgun (WGS) entry which is preliminary data.</text>
</comment>
<evidence type="ECO:0000313" key="2">
    <source>
        <dbReference type="Proteomes" id="UP000197208"/>
    </source>
</evidence>
<reference evidence="1 2" key="1">
    <citation type="submission" date="2017-05" db="EMBL/GenBank/DDBJ databases">
        <title>De novo genome assembly of Deniococcus indicus strain DR1.</title>
        <authorList>
            <person name="Chauhan D."/>
            <person name="Yennamalli R.M."/>
            <person name="Priyadarshini R."/>
        </authorList>
    </citation>
    <scope>NUCLEOTIDE SEQUENCE [LARGE SCALE GENOMIC DNA]</scope>
    <source>
        <strain evidence="1 2">DR1</strain>
    </source>
</reference>
<organism evidence="1 2">
    <name type="scientific">Deinococcus indicus</name>
    <dbReference type="NCBI Taxonomy" id="223556"/>
    <lineage>
        <taxon>Bacteria</taxon>
        <taxon>Thermotogati</taxon>
        <taxon>Deinococcota</taxon>
        <taxon>Deinococci</taxon>
        <taxon>Deinococcales</taxon>
        <taxon>Deinococcaceae</taxon>
        <taxon>Deinococcus</taxon>
    </lineage>
</organism>
<dbReference type="RefSeq" id="WP_088248338.1">
    <property type="nucleotide sequence ID" value="NZ_NHMK01000011.1"/>
</dbReference>
<gene>
    <name evidence="1" type="ORF">CBQ26_09235</name>
</gene>
<protein>
    <submittedName>
        <fullName evidence="1">Uncharacterized protein</fullName>
    </submittedName>
</protein>
<accession>A0A2D0A802</accession>
<dbReference type="EMBL" id="NHMK01000011">
    <property type="protein sequence ID" value="OWL96550.1"/>
    <property type="molecule type" value="Genomic_DNA"/>
</dbReference>
<dbReference type="AlphaFoldDB" id="A0A2D0A802"/>